<dbReference type="InterPro" id="IPR036852">
    <property type="entry name" value="Peptidase_S8/S53_dom_sf"/>
</dbReference>
<keyword evidence="3 9" id="KW-0378">Hydrolase</keyword>
<evidence type="ECO:0000256" key="4">
    <source>
        <dbReference type="ARBA" id="ARBA00022825"/>
    </source>
</evidence>
<keyword evidence="15" id="KW-1185">Reference proteome</keyword>
<dbReference type="SUPFAM" id="SSF50405">
    <property type="entry name" value="Actin-crosslinking proteins"/>
    <property type="match status" value="1"/>
</dbReference>
<evidence type="ECO:0000256" key="10">
    <source>
        <dbReference type="RuleBase" id="RU003355"/>
    </source>
</evidence>
<dbReference type="InterPro" id="IPR023827">
    <property type="entry name" value="Peptidase_S8_Asp-AS"/>
</dbReference>
<keyword evidence="5" id="KW-0865">Zymogen</keyword>
<dbReference type="OMA" id="EPWLRRP"/>
<evidence type="ECO:0000313" key="15">
    <source>
        <dbReference type="Proteomes" id="UP000186817"/>
    </source>
</evidence>
<evidence type="ECO:0000256" key="3">
    <source>
        <dbReference type="ARBA" id="ARBA00022801"/>
    </source>
</evidence>
<evidence type="ECO:0000259" key="13">
    <source>
        <dbReference type="Pfam" id="PF00082"/>
    </source>
</evidence>
<dbReference type="InterPro" id="IPR000209">
    <property type="entry name" value="Peptidase_S8/S53_dom"/>
</dbReference>
<dbReference type="EC" id="3.4.21.62" evidence="7"/>
<proteinExistence type="inferred from homology"/>
<reference evidence="14 15" key="1">
    <citation type="submission" date="2016-02" db="EMBL/GenBank/DDBJ databases">
        <title>Genome analysis of coral dinoflagellate symbionts highlights evolutionary adaptations to a symbiotic lifestyle.</title>
        <authorList>
            <person name="Aranda M."/>
            <person name="Li Y."/>
            <person name="Liew Y.J."/>
            <person name="Baumgarten S."/>
            <person name="Simakov O."/>
            <person name="Wilson M."/>
            <person name="Piel J."/>
            <person name="Ashoor H."/>
            <person name="Bougouffa S."/>
            <person name="Bajic V.B."/>
            <person name="Ryu T."/>
            <person name="Ravasi T."/>
            <person name="Bayer T."/>
            <person name="Micklem G."/>
            <person name="Kim H."/>
            <person name="Bhak J."/>
            <person name="Lajeunesse T.C."/>
            <person name="Voolstra C.R."/>
        </authorList>
    </citation>
    <scope>NUCLEOTIDE SEQUENCE [LARGE SCALE GENOMIC DNA]</scope>
    <source>
        <strain evidence="14 15">CCMP2467</strain>
    </source>
</reference>
<keyword evidence="12" id="KW-0732">Signal</keyword>
<evidence type="ECO:0000256" key="5">
    <source>
        <dbReference type="ARBA" id="ARBA00023145"/>
    </source>
</evidence>
<dbReference type="SUPFAM" id="SSF52743">
    <property type="entry name" value="Subtilisin-like"/>
    <property type="match status" value="1"/>
</dbReference>
<feature type="active site" description="Charge relay system" evidence="8 9">
    <location>
        <position position="399"/>
    </location>
</feature>
<dbReference type="CDD" id="cd07473">
    <property type="entry name" value="Peptidases_S8_Subtilisin_like"/>
    <property type="match status" value="1"/>
</dbReference>
<protein>
    <recommendedName>
        <fullName evidence="7">subtilisin</fullName>
        <ecNumber evidence="7">3.4.21.62</ecNumber>
    </recommendedName>
</protein>
<dbReference type="PROSITE" id="PS00136">
    <property type="entry name" value="SUBTILASE_ASP"/>
    <property type="match status" value="1"/>
</dbReference>
<dbReference type="Gene3D" id="2.80.10.50">
    <property type="match status" value="1"/>
</dbReference>
<dbReference type="PROSITE" id="PS51892">
    <property type="entry name" value="SUBTILASE"/>
    <property type="match status" value="1"/>
</dbReference>
<evidence type="ECO:0000256" key="6">
    <source>
        <dbReference type="ARBA" id="ARBA00023529"/>
    </source>
</evidence>
<dbReference type="PROSITE" id="PS00138">
    <property type="entry name" value="SUBTILASE_SER"/>
    <property type="match status" value="1"/>
</dbReference>
<keyword evidence="4 9" id="KW-0720">Serine protease</keyword>
<dbReference type="InterPro" id="IPR034204">
    <property type="entry name" value="PfSUB1-like_cat_dom"/>
</dbReference>
<dbReference type="OrthoDB" id="531541at2759"/>
<dbReference type="CDD" id="cd00257">
    <property type="entry name" value="beta-trefoil_FSCN-like"/>
    <property type="match status" value="1"/>
</dbReference>
<dbReference type="GO" id="GO:0004252">
    <property type="term" value="F:serine-type endopeptidase activity"/>
    <property type="evidence" value="ECO:0007669"/>
    <property type="project" value="UniProtKB-UniRule"/>
</dbReference>
<feature type="chain" id="PRO_5012660816" description="subtilisin" evidence="12">
    <location>
        <begin position="21"/>
        <end position="1469"/>
    </location>
</feature>
<feature type="active site" description="Charge relay system" evidence="8 9">
    <location>
        <position position="560"/>
    </location>
</feature>
<comment type="catalytic activity">
    <reaction evidence="6">
        <text>Hydrolysis of proteins with broad specificity for peptide bonds, and a preference for a large uncharged residue in P1. Hydrolyzes peptide amides.</text>
        <dbReference type="EC" id="3.4.21.62"/>
    </reaction>
</comment>
<name>A0A1Q9CIU2_SYMMI</name>
<evidence type="ECO:0000256" key="7">
    <source>
        <dbReference type="ARBA" id="ARBA00023619"/>
    </source>
</evidence>
<dbReference type="InterPro" id="IPR015500">
    <property type="entry name" value="Peptidase_S8_subtilisin-rel"/>
</dbReference>
<keyword evidence="2 9" id="KW-0645">Protease</keyword>
<evidence type="ECO:0000256" key="12">
    <source>
        <dbReference type="SAM" id="SignalP"/>
    </source>
</evidence>
<gene>
    <name evidence="14" type="primary">Thermitase</name>
    <name evidence="14" type="ORF">AK812_SmicGene36468</name>
</gene>
<dbReference type="InterPro" id="IPR051048">
    <property type="entry name" value="Peptidase_S8/S53_subtilisin"/>
</dbReference>
<dbReference type="GO" id="GO:0006508">
    <property type="term" value="P:proteolysis"/>
    <property type="evidence" value="ECO:0007669"/>
    <property type="project" value="UniProtKB-KW"/>
</dbReference>
<dbReference type="Proteomes" id="UP000186817">
    <property type="component" value="Unassembled WGS sequence"/>
</dbReference>
<dbReference type="PRINTS" id="PR00723">
    <property type="entry name" value="SUBTILISIN"/>
</dbReference>
<evidence type="ECO:0000256" key="2">
    <source>
        <dbReference type="ARBA" id="ARBA00022670"/>
    </source>
</evidence>
<feature type="signal peptide" evidence="12">
    <location>
        <begin position="1"/>
        <end position="20"/>
    </location>
</feature>
<dbReference type="Pfam" id="PF00082">
    <property type="entry name" value="Peptidase_S8"/>
    <property type="match status" value="1"/>
</dbReference>
<dbReference type="PANTHER" id="PTHR43399">
    <property type="entry name" value="SUBTILISIN-RELATED"/>
    <property type="match status" value="1"/>
</dbReference>
<evidence type="ECO:0000256" key="8">
    <source>
        <dbReference type="PIRSR" id="PIRSR615500-1"/>
    </source>
</evidence>
<evidence type="ECO:0000256" key="1">
    <source>
        <dbReference type="ARBA" id="ARBA00011073"/>
    </source>
</evidence>
<accession>A0A1Q9CIU2</accession>
<dbReference type="Gene3D" id="3.40.50.200">
    <property type="entry name" value="Peptidase S8/S53 domain"/>
    <property type="match status" value="1"/>
</dbReference>
<comment type="similarity">
    <text evidence="1 9 10">Belongs to the peptidase S8 family.</text>
</comment>
<evidence type="ECO:0000256" key="11">
    <source>
        <dbReference type="SAM" id="MobiDB-lite"/>
    </source>
</evidence>
<evidence type="ECO:0000313" key="14">
    <source>
        <dbReference type="EMBL" id="OLP82851.1"/>
    </source>
</evidence>
<dbReference type="PANTHER" id="PTHR43399:SF4">
    <property type="entry name" value="CELL WALL-ASSOCIATED PROTEASE"/>
    <property type="match status" value="1"/>
</dbReference>
<dbReference type="PROSITE" id="PS00137">
    <property type="entry name" value="SUBTILASE_HIS"/>
    <property type="match status" value="1"/>
</dbReference>
<dbReference type="InterPro" id="IPR022398">
    <property type="entry name" value="Peptidase_S8_His-AS"/>
</dbReference>
<organism evidence="14 15">
    <name type="scientific">Symbiodinium microadriaticum</name>
    <name type="common">Dinoflagellate</name>
    <name type="synonym">Zooxanthella microadriatica</name>
    <dbReference type="NCBI Taxonomy" id="2951"/>
    <lineage>
        <taxon>Eukaryota</taxon>
        <taxon>Sar</taxon>
        <taxon>Alveolata</taxon>
        <taxon>Dinophyceae</taxon>
        <taxon>Suessiales</taxon>
        <taxon>Symbiodiniaceae</taxon>
        <taxon>Symbiodinium</taxon>
    </lineage>
</organism>
<comment type="caution">
    <text evidence="14">The sequence shown here is derived from an EMBL/GenBank/DDBJ whole genome shotgun (WGS) entry which is preliminary data.</text>
</comment>
<dbReference type="InterPro" id="IPR023828">
    <property type="entry name" value="Peptidase_S8_Ser-AS"/>
</dbReference>
<sequence>MGTIGSLFLFLHILYGKGLAQAVVELAAVKEKETHEPRIILRYESGSAISLNERVKHLEHLSGVRRAEVLPSLDMAVVACDADSQEDDMLEILQAQDGVEVAVPDTWLQLDEEHVEKRPERLCSANPQCSAIGLRGLCCPTPDGLHLGCCDDNRGAAPLPRHREHGLSTISLQSWHGGFMAGMPWGAVGFYPNKLHPDTHFFVVAHDDGYNSLKTQYGTYVVATPSGRLALWHRGHPEADDFEKFKFIYNKDGTLTLRSKISDMYVAAEDPLWGVLSADRDEIDDWEKFNVTFTHGKDTVIPNDASLDRLWGLHHYGDRDIDAAEAWRIAHAPSPEGIVVAVIDTGIDYTHPDLKDQMWVNPNEIPDNGIDDDGNGIVDDIHGADFANNDGDPMDDQMHGTHCAGTIAGNGNNSIGVAGVAWQGVRLMAMKFLSASGGGRTSDAIKCLNYAVAMGAKLSSNSWGGGGSSSAMRVAIERAEQAGMLFIAAAGNEGSDNDEFPHYPSNYPTANIVSVASTTKTGSLSSFSCYGKTTVDVAAPGSSIYSTVPNNKYASLSGTSMATPHVSGLAALIWLHRPQLTMPQVKRILMESTTKVDALQNSSLTEGRINARRALILAASYDALYPPVNRPQSLVFMDTDPEVGRIGGVAYITAAADESDVAYYSLHFMSVAGFLMERVGRVNASGAVSLQITLQNVTIPKYVTSLAVVAANKSATAGPSKAAVVDIKDYGVPKYGPGEVSWGGDVDGRLGYIAGQIQFRRAKAESSITHYNLYWKDEARSFLGKVPASGFATPSCEGDCSLVDTNITGDVYTFHRGAYTNNEMAAITFSGPATVWLTSFRTEKYYDYLEIGGQQLSGTRLVLPMRFDLESGPQRITWSSDRSEVEEGWTLDLLQTGSMASYALQPLAPPSWHVEVVSAYADTEGQNASQGELSDFDASKMPPSAALKPRQLSFVDVDVQQGIIEGHIQFLPPPSCEETITFYKVFVADAQGEAIDGFQWTLPGTQNCSALMQVTVERREVPSDAVQVVVITGNQNGEGPSQSVPLVDIVRSAPVNATFTGDSDPARNQVKGGIRITPAANPKGIRSYAIYFVNGTSKEKLLGRVAAELDEVVVYEFHIIVKTSLRDLLVVSVYEDMEMDEGIFLHFEDVYDDPDEAEDDGRRLAAETSDLEPWLRRPHPPAWNEVQLLWTEPSIGELQTKKSAIEVRSDKRVMGSLTIPGILGSVSTSGTRPTFVPPSLEARKALVSVLAESLPAVSQEQVRLTKGQMLTCQAAVRSKQLKFPAPPDSLDGACLVINFEVLPDASLALHAKHSQDFLDMVEARLIALHRGSSAAQKMTDLLRRRLQGVISAADGVWAVVGEPQQIAPKVHADSRSLTSIGLGEEWEDEPELPEEAEEASPLMLSVSIGALLGGITAASCAALRLVKYRKSLVKEPMAMAVTPQVDPVQPVSDPSDSLDVSLQLGERNE</sequence>
<dbReference type="EMBL" id="LSRX01001161">
    <property type="protein sequence ID" value="OLP82851.1"/>
    <property type="molecule type" value="Genomic_DNA"/>
</dbReference>
<evidence type="ECO:0000256" key="9">
    <source>
        <dbReference type="PROSITE-ProRule" id="PRU01240"/>
    </source>
</evidence>
<feature type="region of interest" description="Disordered" evidence="11">
    <location>
        <begin position="1444"/>
        <end position="1469"/>
    </location>
</feature>
<feature type="active site" description="Charge relay system" evidence="8 9">
    <location>
        <position position="344"/>
    </location>
</feature>
<feature type="domain" description="Peptidase S8/S53" evidence="13">
    <location>
        <begin position="336"/>
        <end position="596"/>
    </location>
</feature>
<dbReference type="InterPro" id="IPR008999">
    <property type="entry name" value="Actin-crosslinking"/>
</dbReference>